<keyword evidence="21" id="KW-1185">Reference proteome</keyword>
<dbReference type="InterPro" id="IPR036961">
    <property type="entry name" value="Kinesin_motor_dom_sf"/>
</dbReference>
<protein>
    <recommendedName>
        <fullName evidence="3">non-specific serine/threonine protein kinase</fullName>
        <ecNumber evidence="3">2.7.11.1</ecNumber>
    </recommendedName>
</protein>
<evidence type="ECO:0000256" key="16">
    <source>
        <dbReference type="ARBA" id="ARBA00048679"/>
    </source>
</evidence>
<dbReference type="AlphaFoldDB" id="A0A5N5TBZ0"/>
<feature type="domain" description="Myosin motor" evidence="19">
    <location>
        <begin position="1"/>
        <end position="212"/>
    </location>
</feature>
<feature type="region of interest" description="Disordered" evidence="18">
    <location>
        <begin position="410"/>
        <end position="524"/>
    </location>
</feature>
<evidence type="ECO:0000256" key="1">
    <source>
        <dbReference type="ARBA" id="ARBA00004245"/>
    </source>
</evidence>
<evidence type="ECO:0000256" key="7">
    <source>
        <dbReference type="ARBA" id="ARBA00022737"/>
    </source>
</evidence>
<evidence type="ECO:0000259" key="19">
    <source>
        <dbReference type="PROSITE" id="PS51456"/>
    </source>
</evidence>
<evidence type="ECO:0000256" key="6">
    <source>
        <dbReference type="ARBA" id="ARBA00022679"/>
    </source>
</evidence>
<keyword evidence="17" id="KW-0009">Actin-binding</keyword>
<dbReference type="GO" id="GO:0000146">
    <property type="term" value="F:microfilament motor activity"/>
    <property type="evidence" value="ECO:0007669"/>
    <property type="project" value="TreeGrafter"/>
</dbReference>
<dbReference type="GO" id="GO:0042995">
    <property type="term" value="C:cell projection"/>
    <property type="evidence" value="ECO:0007669"/>
    <property type="project" value="UniProtKB-SubCell"/>
</dbReference>
<dbReference type="InterPro" id="IPR000048">
    <property type="entry name" value="IQ_motif_EF-hand-BS"/>
</dbReference>
<evidence type="ECO:0000313" key="20">
    <source>
        <dbReference type="EMBL" id="KAB7503598.1"/>
    </source>
</evidence>
<keyword evidence="12" id="KW-0505">Motor protein</keyword>
<dbReference type="PROSITE" id="PS51456">
    <property type="entry name" value="MYOSIN_MOTOR"/>
    <property type="match status" value="1"/>
</dbReference>
<dbReference type="Gene3D" id="1.20.5.190">
    <property type="match status" value="1"/>
</dbReference>
<comment type="similarity">
    <text evidence="17">Belongs to the TRAFAC class myosin-kinesin ATPase superfamily. Myosin family.</text>
</comment>
<evidence type="ECO:0000256" key="8">
    <source>
        <dbReference type="ARBA" id="ARBA00022741"/>
    </source>
</evidence>
<feature type="compositionally biased region" description="Basic and acidic residues" evidence="18">
    <location>
        <begin position="425"/>
        <end position="442"/>
    </location>
</feature>
<comment type="catalytic activity">
    <reaction evidence="15">
        <text>L-threonyl-[protein] + ATP = O-phospho-L-threonyl-[protein] + ADP + H(+)</text>
        <dbReference type="Rhea" id="RHEA:46608"/>
        <dbReference type="Rhea" id="RHEA-COMP:11060"/>
        <dbReference type="Rhea" id="RHEA-COMP:11605"/>
        <dbReference type="ChEBI" id="CHEBI:15378"/>
        <dbReference type="ChEBI" id="CHEBI:30013"/>
        <dbReference type="ChEBI" id="CHEBI:30616"/>
        <dbReference type="ChEBI" id="CHEBI:61977"/>
        <dbReference type="ChEBI" id="CHEBI:456216"/>
        <dbReference type="EC" id="2.7.11.1"/>
    </reaction>
</comment>
<dbReference type="GO" id="GO:0003779">
    <property type="term" value="F:actin binding"/>
    <property type="evidence" value="ECO:0007669"/>
    <property type="project" value="UniProtKB-KW"/>
</dbReference>
<feature type="compositionally biased region" description="Basic and acidic residues" evidence="18">
    <location>
        <begin position="484"/>
        <end position="500"/>
    </location>
</feature>
<comment type="caution">
    <text evidence="17">Lacks conserved residue(s) required for the propagation of feature annotation.</text>
</comment>
<evidence type="ECO:0000256" key="14">
    <source>
        <dbReference type="ARBA" id="ARBA00023273"/>
    </source>
</evidence>
<dbReference type="PANTHER" id="PTHR46256">
    <property type="entry name" value="AGAP011099-PA"/>
    <property type="match status" value="1"/>
</dbReference>
<dbReference type="EC" id="2.7.11.1" evidence="3"/>
<dbReference type="PANTHER" id="PTHR46256:SF3">
    <property type="entry name" value="MYOSIN MOTOR DOMAIN-CONTAINING PROTEIN"/>
    <property type="match status" value="1"/>
</dbReference>
<gene>
    <name evidence="20" type="primary">MYO15B</name>
    <name evidence="20" type="ORF">Anas_07987</name>
</gene>
<dbReference type="InterPro" id="IPR001609">
    <property type="entry name" value="Myosin_head_motor_dom-like"/>
</dbReference>
<feature type="compositionally biased region" description="Acidic residues" evidence="18">
    <location>
        <begin position="446"/>
        <end position="455"/>
    </location>
</feature>
<dbReference type="Pfam" id="PF00612">
    <property type="entry name" value="IQ"/>
    <property type="match status" value="2"/>
</dbReference>
<evidence type="ECO:0000256" key="9">
    <source>
        <dbReference type="ARBA" id="ARBA00022777"/>
    </source>
</evidence>
<dbReference type="GO" id="GO:0005524">
    <property type="term" value="F:ATP binding"/>
    <property type="evidence" value="ECO:0007669"/>
    <property type="project" value="UniProtKB-KW"/>
</dbReference>
<evidence type="ECO:0000256" key="4">
    <source>
        <dbReference type="ARBA" id="ARBA00022490"/>
    </source>
</evidence>
<dbReference type="GO" id="GO:0016459">
    <property type="term" value="C:myosin complex"/>
    <property type="evidence" value="ECO:0007669"/>
    <property type="project" value="UniProtKB-KW"/>
</dbReference>
<dbReference type="GO" id="GO:0004674">
    <property type="term" value="F:protein serine/threonine kinase activity"/>
    <property type="evidence" value="ECO:0007669"/>
    <property type="project" value="UniProtKB-KW"/>
</dbReference>
<dbReference type="InterPro" id="IPR027417">
    <property type="entry name" value="P-loop_NTPase"/>
</dbReference>
<name>A0A5N5TBZ0_9CRUS</name>
<evidence type="ECO:0000256" key="10">
    <source>
        <dbReference type="ARBA" id="ARBA00022840"/>
    </source>
</evidence>
<evidence type="ECO:0000256" key="3">
    <source>
        <dbReference type="ARBA" id="ARBA00012513"/>
    </source>
</evidence>
<dbReference type="PROSITE" id="PS50096">
    <property type="entry name" value="IQ"/>
    <property type="match status" value="1"/>
</dbReference>
<dbReference type="OrthoDB" id="6108017at2759"/>
<evidence type="ECO:0000256" key="2">
    <source>
        <dbReference type="ARBA" id="ARBA00004316"/>
    </source>
</evidence>
<comment type="caution">
    <text evidence="20">The sequence shown here is derived from an EMBL/GenBank/DDBJ whole genome shotgun (WGS) entry which is preliminary data.</text>
</comment>
<dbReference type="SUPFAM" id="SSF52540">
    <property type="entry name" value="P-loop containing nucleoside triphosphate hydrolases"/>
    <property type="match status" value="1"/>
</dbReference>
<dbReference type="SMART" id="SM00015">
    <property type="entry name" value="IQ"/>
    <property type="match status" value="2"/>
</dbReference>
<dbReference type="Gene3D" id="3.40.850.10">
    <property type="entry name" value="Kinesin motor domain"/>
    <property type="match status" value="1"/>
</dbReference>
<evidence type="ECO:0000256" key="5">
    <source>
        <dbReference type="ARBA" id="ARBA00022527"/>
    </source>
</evidence>
<evidence type="ECO:0000256" key="12">
    <source>
        <dbReference type="ARBA" id="ARBA00023175"/>
    </source>
</evidence>
<keyword evidence="7" id="KW-0677">Repeat</keyword>
<keyword evidence="13" id="KW-0206">Cytoskeleton</keyword>
<keyword evidence="9" id="KW-0418">Kinase</keyword>
<evidence type="ECO:0000256" key="18">
    <source>
        <dbReference type="SAM" id="MobiDB-lite"/>
    </source>
</evidence>
<keyword evidence="4" id="KW-0963">Cytoplasm</keyword>
<feature type="compositionally biased region" description="Basic and acidic residues" evidence="18">
    <location>
        <begin position="362"/>
        <end position="377"/>
    </location>
</feature>
<dbReference type="GO" id="GO:0030832">
    <property type="term" value="P:regulation of actin filament length"/>
    <property type="evidence" value="ECO:0007669"/>
    <property type="project" value="TreeGrafter"/>
</dbReference>
<accession>A0A5N5TBZ0</accession>
<evidence type="ECO:0000256" key="17">
    <source>
        <dbReference type="PROSITE-ProRule" id="PRU00782"/>
    </source>
</evidence>
<feature type="region of interest" description="Actin-binding" evidence="17">
    <location>
        <begin position="146"/>
        <end position="168"/>
    </location>
</feature>
<comment type="subcellular location">
    <subcellularLocation>
        <location evidence="2">Cell projection</location>
    </subcellularLocation>
    <subcellularLocation>
        <location evidence="1">Cytoplasm</location>
        <location evidence="1">Cytoskeleton</location>
    </subcellularLocation>
</comment>
<keyword evidence="10" id="KW-0067">ATP-binding</keyword>
<evidence type="ECO:0000256" key="13">
    <source>
        <dbReference type="ARBA" id="ARBA00023212"/>
    </source>
</evidence>
<keyword evidence="14" id="KW-0966">Cell projection</keyword>
<proteinExistence type="inferred from homology"/>
<comment type="catalytic activity">
    <reaction evidence="16">
        <text>L-seryl-[protein] + ATP = O-phospho-L-seryl-[protein] + ADP + H(+)</text>
        <dbReference type="Rhea" id="RHEA:17989"/>
        <dbReference type="Rhea" id="RHEA-COMP:9863"/>
        <dbReference type="Rhea" id="RHEA-COMP:11604"/>
        <dbReference type="ChEBI" id="CHEBI:15378"/>
        <dbReference type="ChEBI" id="CHEBI:29999"/>
        <dbReference type="ChEBI" id="CHEBI:30616"/>
        <dbReference type="ChEBI" id="CHEBI:83421"/>
        <dbReference type="ChEBI" id="CHEBI:456216"/>
        <dbReference type="EC" id="2.7.11.1"/>
    </reaction>
</comment>
<organism evidence="20 21">
    <name type="scientific">Armadillidium nasatum</name>
    <dbReference type="NCBI Taxonomy" id="96803"/>
    <lineage>
        <taxon>Eukaryota</taxon>
        <taxon>Metazoa</taxon>
        <taxon>Ecdysozoa</taxon>
        <taxon>Arthropoda</taxon>
        <taxon>Crustacea</taxon>
        <taxon>Multicrustacea</taxon>
        <taxon>Malacostraca</taxon>
        <taxon>Eumalacostraca</taxon>
        <taxon>Peracarida</taxon>
        <taxon>Isopoda</taxon>
        <taxon>Oniscidea</taxon>
        <taxon>Crinocheta</taxon>
        <taxon>Armadillidiidae</taxon>
        <taxon>Armadillidium</taxon>
    </lineage>
</organism>
<evidence type="ECO:0000313" key="21">
    <source>
        <dbReference type="Proteomes" id="UP000326759"/>
    </source>
</evidence>
<keyword evidence="11 17" id="KW-0518">Myosin</keyword>
<keyword evidence="8" id="KW-0547">Nucleotide-binding</keyword>
<reference evidence="20 21" key="1">
    <citation type="journal article" date="2019" name="PLoS Biol.">
        <title>Sex chromosomes control vertical transmission of feminizing Wolbachia symbionts in an isopod.</title>
        <authorList>
            <person name="Becking T."/>
            <person name="Chebbi M.A."/>
            <person name="Giraud I."/>
            <person name="Moumen B."/>
            <person name="Laverre T."/>
            <person name="Caubet Y."/>
            <person name="Peccoud J."/>
            <person name="Gilbert C."/>
            <person name="Cordaux R."/>
        </authorList>
    </citation>
    <scope>NUCLEOTIDE SEQUENCE [LARGE SCALE GENOMIC DNA]</scope>
    <source>
        <strain evidence="20">ANa2</strain>
        <tissue evidence="20">Whole body excluding digestive tract and cuticle</tissue>
    </source>
</reference>
<dbReference type="Pfam" id="PF00063">
    <property type="entry name" value="Myosin_head"/>
    <property type="match status" value="1"/>
</dbReference>
<dbReference type="Gene3D" id="1.20.58.530">
    <property type="match status" value="1"/>
</dbReference>
<dbReference type="EMBL" id="SEYY01004825">
    <property type="protein sequence ID" value="KAB7503598.1"/>
    <property type="molecule type" value="Genomic_DNA"/>
</dbReference>
<dbReference type="Proteomes" id="UP000326759">
    <property type="component" value="Unassembled WGS sequence"/>
</dbReference>
<evidence type="ECO:0000256" key="15">
    <source>
        <dbReference type="ARBA" id="ARBA00047899"/>
    </source>
</evidence>
<evidence type="ECO:0000256" key="11">
    <source>
        <dbReference type="ARBA" id="ARBA00023123"/>
    </source>
</evidence>
<keyword evidence="6" id="KW-0808">Transferase</keyword>
<dbReference type="InterPro" id="IPR052409">
    <property type="entry name" value="Myosin-III_kinase_activity"/>
</dbReference>
<keyword evidence="5" id="KW-0723">Serine/threonine-protein kinase</keyword>
<feature type="compositionally biased region" description="Basic and acidic residues" evidence="18">
    <location>
        <begin position="456"/>
        <end position="473"/>
    </location>
</feature>
<sequence length="542" mass="62804">MTNHVTHPCVSDKFHCNIKSKYYIRPKGQGLEFTIRHFAGRVTYDGNKFLEKNKNFLPTEIIQLLRQSSLEIIQILFQCPLTKTGNLFYATPRNSPRGTMNPISNCHSPAFGSSFGRNTKTQYDSRGLASQTKAQQTVATYFRYSLMDLLQKMVNGMPHFIRCIKPNDEKKPNFFCCSKVEQQLRYAGVMETVRIRQHGFSHRIPFAEFLRRMRYMFIFLVPFRYCFLAFNFDERVVAFKGELSTPPSSSEDGWLGPWQNQGLPQGEREREHLRLMLKKLLIGFGFHTTIDKIVKVQSCVRRWLAKSRFEKEKWQMAKSVLMLQSHVRGYLARKHHQPIISNGKHENPEESTEEEEEEKEDSVDMEKEDIVEKEDMKKENISCSSSKCWFPTVLEIWKRAKLVGAFGPQLNEEEEPVEEAEEANEEGRQENESEKAIAEEKLQTNSEEDAEEEANEEGRQQNEFEKANEEEKLQTNSEEDTEEELRNESEEANEEGRQQNESEEDSDGSGSTLKLAKSDSGDNICLTEEEAVLIIQARKLNI</sequence>
<feature type="region of interest" description="Disordered" evidence="18">
    <location>
        <begin position="335"/>
        <end position="377"/>
    </location>
</feature>
<dbReference type="SMART" id="SM00242">
    <property type="entry name" value="MYSc"/>
    <property type="match status" value="1"/>
</dbReference>
<feature type="compositionally biased region" description="Acidic residues" evidence="18">
    <location>
        <begin position="349"/>
        <end position="361"/>
    </location>
</feature>
<feature type="compositionally biased region" description="Acidic residues" evidence="18">
    <location>
        <begin position="411"/>
        <end position="424"/>
    </location>
</feature>
<dbReference type="GO" id="GO:0005737">
    <property type="term" value="C:cytoplasm"/>
    <property type="evidence" value="ECO:0007669"/>
    <property type="project" value="UniProtKB-ARBA"/>
</dbReference>